<dbReference type="AlphaFoldDB" id="A0A4Q5LXB4"/>
<protein>
    <recommendedName>
        <fullName evidence="4">Peptidase S74 domain-containing protein</fullName>
    </recommendedName>
</protein>
<dbReference type="OrthoDB" id="1163828at2"/>
<dbReference type="EMBL" id="SEWF01000026">
    <property type="protein sequence ID" value="RYU94408.1"/>
    <property type="molecule type" value="Genomic_DNA"/>
</dbReference>
<feature type="chain" id="PRO_5020899951" description="Peptidase S74 domain-containing protein" evidence="1">
    <location>
        <begin position="22"/>
        <end position="398"/>
    </location>
</feature>
<name>A0A4Q5LXB4_9BACT</name>
<comment type="caution">
    <text evidence="2">The sequence shown here is derived from an EMBL/GenBank/DDBJ whole genome shotgun (WGS) entry which is preliminary data.</text>
</comment>
<keyword evidence="3" id="KW-1185">Reference proteome</keyword>
<dbReference type="RefSeq" id="WP_130022496.1">
    <property type="nucleotide sequence ID" value="NZ_SEWF01000026.1"/>
</dbReference>
<dbReference type="Proteomes" id="UP000293162">
    <property type="component" value="Unassembled WGS sequence"/>
</dbReference>
<evidence type="ECO:0000256" key="1">
    <source>
        <dbReference type="SAM" id="SignalP"/>
    </source>
</evidence>
<proteinExistence type="predicted"/>
<evidence type="ECO:0008006" key="4">
    <source>
        <dbReference type="Google" id="ProtNLM"/>
    </source>
</evidence>
<feature type="signal peptide" evidence="1">
    <location>
        <begin position="1"/>
        <end position="21"/>
    </location>
</feature>
<evidence type="ECO:0000313" key="3">
    <source>
        <dbReference type="Proteomes" id="UP000293162"/>
    </source>
</evidence>
<keyword evidence="1" id="KW-0732">Signal</keyword>
<evidence type="ECO:0000313" key="2">
    <source>
        <dbReference type="EMBL" id="RYU94408.1"/>
    </source>
</evidence>
<reference evidence="2 3" key="1">
    <citation type="submission" date="2019-02" db="EMBL/GenBank/DDBJ databases">
        <title>Bacterial novel species Emticicia sp. 17J42-9 isolated from soil.</title>
        <authorList>
            <person name="Jung H.-Y."/>
        </authorList>
    </citation>
    <scope>NUCLEOTIDE SEQUENCE [LARGE SCALE GENOMIC DNA]</scope>
    <source>
        <strain evidence="2 3">17J42-9</strain>
    </source>
</reference>
<accession>A0A4Q5LXB4</accession>
<organism evidence="2 3">
    <name type="scientific">Emticicia agri</name>
    <dbReference type="NCBI Taxonomy" id="2492393"/>
    <lineage>
        <taxon>Bacteria</taxon>
        <taxon>Pseudomonadati</taxon>
        <taxon>Bacteroidota</taxon>
        <taxon>Cytophagia</taxon>
        <taxon>Cytophagales</taxon>
        <taxon>Leadbetterellaceae</taxon>
        <taxon>Emticicia</taxon>
    </lineage>
</organism>
<gene>
    <name evidence="2" type="ORF">EWM59_17340</name>
</gene>
<sequence>MKKQFPLVVIFFVITTFSVFAQTSITLEPTNHNQLKLIGNGNGANWPSLTFLRSSGTSQAPAAVLADMWLLSIEGQGYTGNGYSNSVLGANTAMQVVAAENFTPTANGTYIRFSTTPLGTATPAVERMRINPAGNVGIGTTTPRAPLQFANSIANRKIVLYDDADNDHQFNGLGIGNAIFRYQVATTGGNHVFYAGSSASASNELMRIKGNGNVGIGTAAPNAPLQFGNVTGNRKIVIWEDFNNDHQFNGFGINDAIMRYQVAHTNANHVFYAAANGSASNELMRIKGNGNVGIGTSTPDNKLDVLGTIRANEVIIESGWADYVFDEGFKLKSLNEVESFIKENKHLPDVPSAKEVQEKGAHVSDLMTKMMQKIEELTLYSIAQQKRIEALEKRLNEK</sequence>